<comment type="caution">
    <text evidence="2">The sequence shown here is derived from an EMBL/GenBank/DDBJ whole genome shotgun (WGS) entry which is preliminary data.</text>
</comment>
<feature type="compositionally biased region" description="Polar residues" evidence="1">
    <location>
        <begin position="76"/>
        <end position="85"/>
    </location>
</feature>
<dbReference type="Proteomes" id="UP000092993">
    <property type="component" value="Unassembled WGS sequence"/>
</dbReference>
<evidence type="ECO:0000256" key="1">
    <source>
        <dbReference type="SAM" id="MobiDB-lite"/>
    </source>
</evidence>
<protein>
    <submittedName>
        <fullName evidence="2">Uncharacterized protein</fullName>
    </submittedName>
</protein>
<dbReference type="EMBL" id="LUGG01000011">
    <property type="protein sequence ID" value="OBZ71513.1"/>
    <property type="molecule type" value="Genomic_DNA"/>
</dbReference>
<dbReference type="AlphaFoldDB" id="A0A1C7M3I0"/>
<reference evidence="2 3" key="1">
    <citation type="submission" date="2016-03" db="EMBL/GenBank/DDBJ databases">
        <title>Whole genome sequencing of Grifola frondosa 9006-11.</title>
        <authorList>
            <person name="Min B."/>
            <person name="Park H."/>
            <person name="Kim J.-G."/>
            <person name="Cho H."/>
            <person name="Oh Y.-L."/>
            <person name="Kong W.-S."/>
            <person name="Choi I.-G."/>
        </authorList>
    </citation>
    <scope>NUCLEOTIDE SEQUENCE [LARGE SCALE GENOMIC DNA]</scope>
    <source>
        <strain evidence="2 3">9006-11</strain>
    </source>
</reference>
<organism evidence="2 3">
    <name type="scientific">Grifola frondosa</name>
    <name type="common">Maitake</name>
    <name type="synonym">Polyporus frondosus</name>
    <dbReference type="NCBI Taxonomy" id="5627"/>
    <lineage>
        <taxon>Eukaryota</taxon>
        <taxon>Fungi</taxon>
        <taxon>Dikarya</taxon>
        <taxon>Basidiomycota</taxon>
        <taxon>Agaricomycotina</taxon>
        <taxon>Agaricomycetes</taxon>
        <taxon>Polyporales</taxon>
        <taxon>Grifolaceae</taxon>
        <taxon>Grifola</taxon>
    </lineage>
</organism>
<feature type="region of interest" description="Disordered" evidence="1">
    <location>
        <begin position="63"/>
        <end position="85"/>
    </location>
</feature>
<name>A0A1C7M3I0_GRIFR</name>
<sequence length="144" mass="16121">MGCLLELMPSIKYRPHELMIVHSPKADLSQLMDIARIANKYSFGPLRRGHSTPSMTTSIASPLLSIPSSRTPPLTPTQRSPLPQTAHSYPALYTSHRYAITSSFWHHDMLLRQLMSLSIQYAYLAMTLADELDLRASVGSLILK</sequence>
<evidence type="ECO:0000313" key="2">
    <source>
        <dbReference type="EMBL" id="OBZ71513.1"/>
    </source>
</evidence>
<proteinExistence type="predicted"/>
<accession>A0A1C7M3I0</accession>
<evidence type="ECO:0000313" key="3">
    <source>
        <dbReference type="Proteomes" id="UP000092993"/>
    </source>
</evidence>
<dbReference type="OrthoDB" id="8117402at2759"/>
<keyword evidence="3" id="KW-1185">Reference proteome</keyword>
<gene>
    <name evidence="2" type="ORF">A0H81_08695</name>
</gene>